<protein>
    <submittedName>
        <fullName evidence="2">Protein phosphatase</fullName>
    </submittedName>
</protein>
<organism evidence="2 3">
    <name type="scientific">Caldanaerobius fijiensis DSM 17918</name>
    <dbReference type="NCBI Taxonomy" id="1121256"/>
    <lineage>
        <taxon>Bacteria</taxon>
        <taxon>Bacillati</taxon>
        <taxon>Bacillota</taxon>
        <taxon>Clostridia</taxon>
        <taxon>Thermoanaerobacterales</taxon>
        <taxon>Thermoanaerobacteraceae</taxon>
        <taxon>Caldanaerobius</taxon>
    </lineage>
</organism>
<dbReference type="SUPFAM" id="SSF81606">
    <property type="entry name" value="PP2C-like"/>
    <property type="match status" value="1"/>
</dbReference>
<dbReference type="AlphaFoldDB" id="A0A1M4ZRP2"/>
<name>A0A1M4ZRP2_9THEO</name>
<proteinExistence type="predicted"/>
<dbReference type="SMART" id="SM00331">
    <property type="entry name" value="PP2C_SIG"/>
    <property type="match status" value="1"/>
</dbReference>
<dbReference type="EMBL" id="FQVH01000014">
    <property type="protein sequence ID" value="SHF20452.1"/>
    <property type="molecule type" value="Genomic_DNA"/>
</dbReference>
<accession>A0A1M4ZRP2</accession>
<keyword evidence="3" id="KW-1185">Reference proteome</keyword>
<evidence type="ECO:0000313" key="2">
    <source>
        <dbReference type="EMBL" id="SHF20452.1"/>
    </source>
</evidence>
<feature type="domain" description="PPM-type phosphatase" evidence="1">
    <location>
        <begin position="3"/>
        <end position="242"/>
    </location>
</feature>
<dbReference type="Gene3D" id="3.60.40.10">
    <property type="entry name" value="PPM-type phosphatase domain"/>
    <property type="match status" value="1"/>
</dbReference>
<dbReference type="InterPro" id="IPR015655">
    <property type="entry name" value="PP2C"/>
</dbReference>
<dbReference type="InterPro" id="IPR001932">
    <property type="entry name" value="PPM-type_phosphatase-like_dom"/>
</dbReference>
<evidence type="ECO:0000259" key="1">
    <source>
        <dbReference type="PROSITE" id="PS51746"/>
    </source>
</evidence>
<dbReference type="SMART" id="SM00332">
    <property type="entry name" value="PP2Cc"/>
    <property type="match status" value="1"/>
</dbReference>
<dbReference type="GO" id="GO:0004722">
    <property type="term" value="F:protein serine/threonine phosphatase activity"/>
    <property type="evidence" value="ECO:0007669"/>
    <property type="project" value="InterPro"/>
</dbReference>
<dbReference type="Pfam" id="PF13672">
    <property type="entry name" value="PP2C_2"/>
    <property type="match status" value="1"/>
</dbReference>
<dbReference type="OrthoDB" id="9801841at2"/>
<dbReference type="RefSeq" id="WP_073343450.1">
    <property type="nucleotide sequence ID" value="NZ_FQVH01000014.1"/>
</dbReference>
<dbReference type="CDD" id="cd00143">
    <property type="entry name" value="PP2Cc"/>
    <property type="match status" value="1"/>
</dbReference>
<dbReference type="PROSITE" id="PS51746">
    <property type="entry name" value="PPM_2"/>
    <property type="match status" value="1"/>
</dbReference>
<dbReference type="PANTHER" id="PTHR47992">
    <property type="entry name" value="PROTEIN PHOSPHATASE"/>
    <property type="match status" value="1"/>
</dbReference>
<reference evidence="2 3" key="1">
    <citation type="submission" date="2016-11" db="EMBL/GenBank/DDBJ databases">
        <authorList>
            <person name="Jaros S."/>
            <person name="Januszkiewicz K."/>
            <person name="Wedrychowicz H."/>
        </authorList>
    </citation>
    <scope>NUCLEOTIDE SEQUENCE [LARGE SCALE GENOMIC DNA]</scope>
    <source>
        <strain evidence="2 3">DSM 17918</strain>
    </source>
</reference>
<dbReference type="NCBIfam" id="NF033484">
    <property type="entry name" value="Stp1_PP2C_phos"/>
    <property type="match status" value="1"/>
</dbReference>
<dbReference type="InterPro" id="IPR036457">
    <property type="entry name" value="PPM-type-like_dom_sf"/>
</dbReference>
<dbReference type="Proteomes" id="UP000184088">
    <property type="component" value="Unassembled WGS sequence"/>
</dbReference>
<gene>
    <name evidence="2" type="ORF">SAMN02746089_01481</name>
</gene>
<dbReference type="STRING" id="1121256.SAMN02746089_01481"/>
<evidence type="ECO:0000313" key="3">
    <source>
        <dbReference type="Proteomes" id="UP000184088"/>
    </source>
</evidence>
<sequence length="245" mass="27132">MKAVGKTDVGNARENNEDGYYIKNDDEFKLFIVADGMGGHNAGEVASSLAIKSVVDYFEKNYKQLVKDDYEIIRFIKEAIVEGNSEVFKKATLNKSMSGMGTTLTLLLIENGKYFIGHIGDSRAYLIRDKKIKQISNDHSLVAELIRQGSITENEARVHPQRNIITRALGTCNDIEIDIVIDEISPGDIILLCTDGLTNMLTDQEILDIVNDNEPDRACDELIKAANDKGGYDNITVVIAKVDSN</sequence>